<name>A0A1V6X5W9_PENNA</name>
<feature type="region of interest" description="Disordered" evidence="1">
    <location>
        <begin position="72"/>
        <end position="95"/>
    </location>
</feature>
<dbReference type="GO" id="GO:0003677">
    <property type="term" value="F:DNA binding"/>
    <property type="evidence" value="ECO:0007669"/>
    <property type="project" value="InterPro"/>
</dbReference>
<dbReference type="AlphaFoldDB" id="A0A1V6X5W9"/>
<dbReference type="EMBL" id="MOOB01000115">
    <property type="protein sequence ID" value="OQE70537.1"/>
    <property type="molecule type" value="Genomic_DNA"/>
</dbReference>
<gene>
    <name evidence="3" type="ORF">PENNAL_c0115G01692</name>
    <name evidence="2" type="ORF">PNAL_LOCUS3026</name>
</gene>
<organism evidence="3 4">
    <name type="scientific">Penicillium nalgiovense</name>
    <dbReference type="NCBI Taxonomy" id="60175"/>
    <lineage>
        <taxon>Eukaryota</taxon>
        <taxon>Fungi</taxon>
        <taxon>Dikarya</taxon>
        <taxon>Ascomycota</taxon>
        <taxon>Pezizomycotina</taxon>
        <taxon>Eurotiomycetes</taxon>
        <taxon>Eurotiomycetidae</taxon>
        <taxon>Eurotiales</taxon>
        <taxon>Aspergillaceae</taxon>
        <taxon>Penicillium</taxon>
    </lineage>
</organism>
<keyword evidence="4" id="KW-1185">Reference proteome</keyword>
<reference evidence="2" key="3">
    <citation type="submission" date="2021-07" db="EMBL/GenBank/DDBJ databases">
        <authorList>
            <person name="Branca A.L. A."/>
        </authorList>
    </citation>
    <scope>NUCLEOTIDE SEQUENCE</scope>
</reference>
<evidence type="ECO:0000313" key="4">
    <source>
        <dbReference type="Proteomes" id="UP000191691"/>
    </source>
</evidence>
<protein>
    <recommendedName>
        <fullName evidence="5">MADS-box domain-containing protein</fullName>
    </recommendedName>
</protein>
<feature type="compositionally biased region" description="Basic residues" evidence="1">
    <location>
        <begin position="14"/>
        <end position="23"/>
    </location>
</feature>
<comment type="caution">
    <text evidence="3">The sequence shown here is derived from an EMBL/GenBank/DDBJ whole genome shotgun (WGS) entry which is preliminary data.</text>
</comment>
<evidence type="ECO:0008006" key="5">
    <source>
        <dbReference type="Google" id="ProtNLM"/>
    </source>
</evidence>
<evidence type="ECO:0000313" key="3">
    <source>
        <dbReference type="EMBL" id="OQE70537.1"/>
    </source>
</evidence>
<dbReference type="Proteomes" id="UP001153461">
    <property type="component" value="Unassembled WGS sequence"/>
</dbReference>
<dbReference type="SUPFAM" id="SSF55455">
    <property type="entry name" value="SRF-like"/>
    <property type="match status" value="1"/>
</dbReference>
<accession>A0A1V6X5W9</accession>
<proteinExistence type="predicted"/>
<dbReference type="Proteomes" id="UP000191691">
    <property type="component" value="Unassembled WGS sequence"/>
</dbReference>
<evidence type="ECO:0000256" key="1">
    <source>
        <dbReference type="SAM" id="MobiDB-lite"/>
    </source>
</evidence>
<evidence type="ECO:0000313" key="2">
    <source>
        <dbReference type="EMBL" id="CAG8041523.1"/>
    </source>
</evidence>
<dbReference type="GO" id="GO:0045944">
    <property type="term" value="P:positive regulation of transcription by RNA polymerase II"/>
    <property type="evidence" value="ECO:0007669"/>
    <property type="project" value="UniProtKB-ARBA"/>
</dbReference>
<dbReference type="GO" id="GO:0046983">
    <property type="term" value="F:protein dimerization activity"/>
    <property type="evidence" value="ECO:0007669"/>
    <property type="project" value="InterPro"/>
</dbReference>
<dbReference type="InterPro" id="IPR036879">
    <property type="entry name" value="TF_MADSbox_sf"/>
</dbReference>
<sequence>MAPVESPIKQEQQRKRRIKQEQLRKRRNNLLRRHNDFWRLYSIKSWVVMEMPNGRLYTYYSHPDVAVPTKQEITQRPQPAVHKSPPDYGPHESADEAIPKLPAITVLGRCNELWSTLSHYITR</sequence>
<reference evidence="3" key="1">
    <citation type="submission" date="2016-10" db="EMBL/GenBank/DDBJ databases">
        <title>Uncovering the secondary metabolism of Penicillium species provides insights into the evolution of 6-MSA pathways.</title>
        <authorList>
            <person name="Nielsen J.C."/>
            <person name="Nielsen J."/>
        </authorList>
    </citation>
    <scope>NUCLEOTIDE SEQUENCE [LARGE SCALE GENOMIC DNA]</scope>
    <source>
        <strain evidence="3">IBT 13039</strain>
    </source>
</reference>
<reference evidence="4" key="2">
    <citation type="journal article" date="2017" name="Nat. Microbiol.">
        <title>Global analysis of biosynthetic gene clusters reveals vast potential of secondary metabolite production in Penicillium species.</title>
        <authorList>
            <person name="Nielsen J.C."/>
            <person name="Grijseels S."/>
            <person name="Prigent S."/>
            <person name="Ji B."/>
            <person name="Dainat J."/>
            <person name="Nielsen K.F."/>
            <person name="Frisvad J.C."/>
            <person name="Workman M."/>
            <person name="Nielsen J."/>
        </authorList>
    </citation>
    <scope>NUCLEOTIDE SEQUENCE [LARGE SCALE GENOMIC DNA]</scope>
    <source>
        <strain evidence="4">IBT 13039</strain>
    </source>
</reference>
<dbReference type="OrthoDB" id="270584at2759"/>
<dbReference type="EMBL" id="CAJVNV010000100">
    <property type="protein sequence ID" value="CAG8041523.1"/>
    <property type="molecule type" value="Genomic_DNA"/>
</dbReference>
<feature type="region of interest" description="Disordered" evidence="1">
    <location>
        <begin position="1"/>
        <end position="23"/>
    </location>
</feature>